<feature type="region of interest" description="Disordered" evidence="1">
    <location>
        <begin position="195"/>
        <end position="245"/>
    </location>
</feature>
<feature type="compositionally biased region" description="Basic and acidic residues" evidence="1">
    <location>
        <begin position="219"/>
        <end position="228"/>
    </location>
</feature>
<protein>
    <submittedName>
        <fullName evidence="2">Uncharacterized protein</fullName>
    </submittedName>
</protein>
<evidence type="ECO:0000313" key="2">
    <source>
        <dbReference type="EMBL" id="KAL0911093.1"/>
    </source>
</evidence>
<feature type="region of interest" description="Disordered" evidence="1">
    <location>
        <begin position="277"/>
        <end position="306"/>
    </location>
</feature>
<dbReference type="Proteomes" id="UP001552299">
    <property type="component" value="Unassembled WGS sequence"/>
</dbReference>
<proteinExistence type="predicted"/>
<evidence type="ECO:0000313" key="3">
    <source>
        <dbReference type="Proteomes" id="UP001552299"/>
    </source>
</evidence>
<comment type="caution">
    <text evidence="2">The sequence shown here is derived from an EMBL/GenBank/DDBJ whole genome shotgun (WGS) entry which is preliminary data.</text>
</comment>
<keyword evidence="3" id="KW-1185">Reference proteome</keyword>
<gene>
    <name evidence="2" type="ORF">M5K25_019205</name>
</gene>
<feature type="compositionally biased region" description="Basic and acidic residues" evidence="1">
    <location>
        <begin position="287"/>
        <end position="297"/>
    </location>
</feature>
<evidence type="ECO:0000256" key="1">
    <source>
        <dbReference type="SAM" id="MobiDB-lite"/>
    </source>
</evidence>
<dbReference type="AlphaFoldDB" id="A0ABD0UEF3"/>
<organism evidence="2 3">
    <name type="scientific">Dendrobium thyrsiflorum</name>
    <name type="common">Pinecone-like raceme dendrobium</name>
    <name type="synonym">Orchid</name>
    <dbReference type="NCBI Taxonomy" id="117978"/>
    <lineage>
        <taxon>Eukaryota</taxon>
        <taxon>Viridiplantae</taxon>
        <taxon>Streptophyta</taxon>
        <taxon>Embryophyta</taxon>
        <taxon>Tracheophyta</taxon>
        <taxon>Spermatophyta</taxon>
        <taxon>Magnoliopsida</taxon>
        <taxon>Liliopsida</taxon>
        <taxon>Asparagales</taxon>
        <taxon>Orchidaceae</taxon>
        <taxon>Epidendroideae</taxon>
        <taxon>Malaxideae</taxon>
        <taxon>Dendrobiinae</taxon>
        <taxon>Dendrobium</taxon>
    </lineage>
</organism>
<sequence length="334" mass="36729">MQRKDPVKWVLGRACRSCGWMRSRGQESAGEFDVGFVSEISSSSSVSLPKWSTTLFDLDNEALASKFLSFSTGIFCQQILEYEVQVSCSNVHHVELILVFLELLWQLMRKLRDHAFLPKMERETNPQRSRQKSVGSENSIRDYAPASPYQSLVYHHKLKTGVGGNEDEPDQDPMVPSSRAVVFPGLLSQRSPGFLRKIRQPSGVPSPAPGDIYNRGRRNRDERGGDGHARRRAREQGCSAGVRSATSEAGSEVGIVVGVELAGPVEASAGVVGCRPAAGQRRRRRAHEAGGRDDQSRPVKFCSGQAGDVEDGLGSARLGHVGFGWSRTRRLGRR</sequence>
<reference evidence="2 3" key="1">
    <citation type="journal article" date="2024" name="Plant Biotechnol. J.">
        <title>Dendrobium thyrsiflorum genome and its molecular insights into genes involved in important horticultural traits.</title>
        <authorList>
            <person name="Chen B."/>
            <person name="Wang J.Y."/>
            <person name="Zheng P.J."/>
            <person name="Li K.L."/>
            <person name="Liang Y.M."/>
            <person name="Chen X.F."/>
            <person name="Zhang C."/>
            <person name="Zhao X."/>
            <person name="He X."/>
            <person name="Zhang G.Q."/>
            <person name="Liu Z.J."/>
            <person name="Xu Q."/>
        </authorList>
    </citation>
    <scope>NUCLEOTIDE SEQUENCE [LARGE SCALE GENOMIC DNA]</scope>
    <source>
        <strain evidence="2">GZMU011</strain>
    </source>
</reference>
<feature type="region of interest" description="Disordered" evidence="1">
    <location>
        <begin position="122"/>
        <end position="143"/>
    </location>
</feature>
<name>A0ABD0UEF3_DENTH</name>
<accession>A0ABD0UEF3</accession>
<dbReference type="EMBL" id="JANQDX010000015">
    <property type="protein sequence ID" value="KAL0911093.1"/>
    <property type="molecule type" value="Genomic_DNA"/>
</dbReference>
<feature type="compositionally biased region" description="Polar residues" evidence="1">
    <location>
        <begin position="126"/>
        <end position="138"/>
    </location>
</feature>